<dbReference type="EMBL" id="JBHSDY010000005">
    <property type="protein sequence ID" value="MFC4298372.1"/>
    <property type="molecule type" value="Genomic_DNA"/>
</dbReference>
<dbReference type="PROSITE" id="PS50112">
    <property type="entry name" value="PAS"/>
    <property type="match status" value="2"/>
</dbReference>
<evidence type="ECO:0000259" key="3">
    <source>
        <dbReference type="PROSITE" id="PS50887"/>
    </source>
</evidence>
<dbReference type="SMART" id="SM00052">
    <property type="entry name" value="EAL"/>
    <property type="match status" value="1"/>
</dbReference>
<dbReference type="SMART" id="SM00267">
    <property type="entry name" value="GGDEF"/>
    <property type="match status" value="1"/>
</dbReference>
<dbReference type="InterPro" id="IPR013767">
    <property type="entry name" value="PAS_fold"/>
</dbReference>
<dbReference type="Proteomes" id="UP001595756">
    <property type="component" value="Unassembled WGS sequence"/>
</dbReference>
<dbReference type="Gene3D" id="3.30.70.270">
    <property type="match status" value="1"/>
</dbReference>
<evidence type="ECO:0000259" key="2">
    <source>
        <dbReference type="PROSITE" id="PS50883"/>
    </source>
</evidence>
<dbReference type="CDD" id="cd00130">
    <property type="entry name" value="PAS"/>
    <property type="match status" value="2"/>
</dbReference>
<dbReference type="SUPFAM" id="SSF55073">
    <property type="entry name" value="Nucleotide cyclase"/>
    <property type="match status" value="1"/>
</dbReference>
<dbReference type="Gene3D" id="3.30.450.20">
    <property type="entry name" value="PAS domain"/>
    <property type="match status" value="2"/>
</dbReference>
<evidence type="ECO:0000313" key="5">
    <source>
        <dbReference type="Proteomes" id="UP001595756"/>
    </source>
</evidence>
<keyword evidence="5" id="KW-1185">Reference proteome</keyword>
<dbReference type="Pfam" id="PF00989">
    <property type="entry name" value="PAS"/>
    <property type="match status" value="2"/>
</dbReference>
<dbReference type="SUPFAM" id="SSF141868">
    <property type="entry name" value="EAL domain-like"/>
    <property type="match status" value="1"/>
</dbReference>
<dbReference type="InterPro" id="IPR029787">
    <property type="entry name" value="Nucleotide_cyclase"/>
</dbReference>
<organism evidence="4 5">
    <name type="scientific">Castellaniella hirudinis</name>
    <dbReference type="NCBI Taxonomy" id="1144617"/>
    <lineage>
        <taxon>Bacteria</taxon>
        <taxon>Pseudomonadati</taxon>
        <taxon>Pseudomonadota</taxon>
        <taxon>Betaproteobacteria</taxon>
        <taxon>Burkholderiales</taxon>
        <taxon>Alcaligenaceae</taxon>
        <taxon>Castellaniella</taxon>
    </lineage>
</organism>
<dbReference type="NCBIfam" id="TIGR00229">
    <property type="entry name" value="sensory_box"/>
    <property type="match status" value="2"/>
</dbReference>
<dbReference type="CDD" id="cd01948">
    <property type="entry name" value="EAL"/>
    <property type="match status" value="1"/>
</dbReference>
<dbReference type="PROSITE" id="PS50883">
    <property type="entry name" value="EAL"/>
    <property type="match status" value="1"/>
</dbReference>
<accession>A0ABV8RZQ8</accession>
<dbReference type="PANTHER" id="PTHR44757">
    <property type="entry name" value="DIGUANYLATE CYCLASE DGCP"/>
    <property type="match status" value="1"/>
</dbReference>
<dbReference type="PANTHER" id="PTHR44757:SF2">
    <property type="entry name" value="BIOFILM ARCHITECTURE MAINTENANCE PROTEIN MBAA"/>
    <property type="match status" value="1"/>
</dbReference>
<dbReference type="CDD" id="cd01949">
    <property type="entry name" value="GGDEF"/>
    <property type="match status" value="1"/>
</dbReference>
<comment type="caution">
    <text evidence="4">The sequence shown here is derived from an EMBL/GenBank/DDBJ whole genome shotgun (WGS) entry which is preliminary data.</text>
</comment>
<dbReference type="RefSeq" id="WP_376812919.1">
    <property type="nucleotide sequence ID" value="NZ_JBHSDY010000005.1"/>
</dbReference>
<reference evidence="5" key="1">
    <citation type="journal article" date="2019" name="Int. J. Syst. Evol. Microbiol.">
        <title>The Global Catalogue of Microorganisms (GCM) 10K type strain sequencing project: providing services to taxonomists for standard genome sequencing and annotation.</title>
        <authorList>
            <consortium name="The Broad Institute Genomics Platform"/>
            <consortium name="The Broad Institute Genome Sequencing Center for Infectious Disease"/>
            <person name="Wu L."/>
            <person name="Ma J."/>
        </authorList>
    </citation>
    <scope>NUCLEOTIDE SEQUENCE [LARGE SCALE GENOMIC DNA]</scope>
    <source>
        <strain evidence="5">CGMCC 1.19029</strain>
    </source>
</reference>
<dbReference type="InterPro" id="IPR001633">
    <property type="entry name" value="EAL_dom"/>
</dbReference>
<feature type="domain" description="GGDEF" evidence="3">
    <location>
        <begin position="308"/>
        <end position="441"/>
    </location>
</feature>
<dbReference type="InterPro" id="IPR043128">
    <property type="entry name" value="Rev_trsase/Diguanyl_cyclase"/>
</dbReference>
<dbReference type="InterPro" id="IPR035965">
    <property type="entry name" value="PAS-like_dom_sf"/>
</dbReference>
<dbReference type="SUPFAM" id="SSF55785">
    <property type="entry name" value="PYP-like sensor domain (PAS domain)"/>
    <property type="match status" value="2"/>
</dbReference>
<dbReference type="NCBIfam" id="TIGR00254">
    <property type="entry name" value="GGDEF"/>
    <property type="match status" value="1"/>
</dbReference>
<gene>
    <name evidence="4" type="ORF">ACFO0J_10000</name>
</gene>
<feature type="domain" description="EAL" evidence="2">
    <location>
        <begin position="450"/>
        <end position="706"/>
    </location>
</feature>
<evidence type="ECO:0000313" key="4">
    <source>
        <dbReference type="EMBL" id="MFC4298372.1"/>
    </source>
</evidence>
<dbReference type="Pfam" id="PF00990">
    <property type="entry name" value="GGDEF"/>
    <property type="match status" value="1"/>
</dbReference>
<dbReference type="InterPro" id="IPR052155">
    <property type="entry name" value="Biofilm_reg_signaling"/>
</dbReference>
<protein>
    <submittedName>
        <fullName evidence="4">Bifunctional diguanylate cyclase/phosphodiesterase</fullName>
    </submittedName>
</protein>
<dbReference type="InterPro" id="IPR000160">
    <property type="entry name" value="GGDEF_dom"/>
</dbReference>
<dbReference type="Gene3D" id="3.20.20.450">
    <property type="entry name" value="EAL domain"/>
    <property type="match status" value="1"/>
</dbReference>
<dbReference type="InterPro" id="IPR035919">
    <property type="entry name" value="EAL_sf"/>
</dbReference>
<feature type="domain" description="PAS" evidence="1">
    <location>
        <begin position="150"/>
        <end position="196"/>
    </location>
</feature>
<dbReference type="Pfam" id="PF00563">
    <property type="entry name" value="EAL"/>
    <property type="match status" value="1"/>
</dbReference>
<name>A0ABV8RZQ8_9BURK</name>
<feature type="domain" description="PAS" evidence="1">
    <location>
        <begin position="30"/>
        <end position="77"/>
    </location>
</feature>
<dbReference type="SMART" id="SM00091">
    <property type="entry name" value="PAS"/>
    <property type="match status" value="2"/>
</dbReference>
<evidence type="ECO:0000259" key="1">
    <source>
        <dbReference type="PROSITE" id="PS50112"/>
    </source>
</evidence>
<sequence length="720" mass="81231">MFPLLKPLIPLYVQEPGPDVGTLLSSEHTDRSHILALIRLGDYSQDAFLATDTHGIIVYMNRSAERLFGYRRGTAIGLGVATLLPDVGDINQRLQQPGSRDTLPWRGQGLDQQRQPLMLVGAATHIPSPTGHSHLYVMRVRRPGLHDTDRQAELASLVYRSTSEGMLVLDPKGFILDVNPAFVKLRGRPESEVIGRHVRCLNSPCHDREFYRVMWRAVMETGSWQGEHWGQHANGELYPEWLSINTSYGADDEVHRRVMIFSNIAEIKQAEAIIWKQANFDRLTDLPNRQMFHDRLEQSIRKSRRTGSRTGLLFLDLDRFKEINDTLGHAMGDELLKEAARRLSGCVRQSDTVARLGGDEFTVLLDDIREPRDVERLTRNILRRLAEPFRLGVETVFISTSIGITFYPDDAADAEALLNNADQAMYAAKAEGRNRSCYFTLSMQEQAQTRMRLVNDLHLALDQNQFSLDYQPIVDLTNGRIIKAETLLRWHHPVRGLVSPSEFIPLAEETGIIRSIGDWVFCEATRQVAEWRRQYGLDMQVSVNISPAQLRHEGLDHAFWRSHLDTLGLSPRQVIIEITEGLLIDSGDERIQRQLDAFRDAGMQVALDDFGTGYSSLSYLRKFNIDFLKIDQSFVANLSSEGPDLALCEAVILLAHKLGLRVVAEGIESREQYALLAAAGCDYGQGYLFARPLAPIDFEPLLANGTDLRPGAQPAKRLIH</sequence>
<proteinExistence type="predicted"/>
<dbReference type="PROSITE" id="PS50887">
    <property type="entry name" value="GGDEF"/>
    <property type="match status" value="1"/>
</dbReference>
<dbReference type="InterPro" id="IPR000014">
    <property type="entry name" value="PAS"/>
</dbReference>